<dbReference type="GO" id="GO:0071949">
    <property type="term" value="F:FAD binding"/>
    <property type="evidence" value="ECO:0007669"/>
    <property type="project" value="InterPro"/>
</dbReference>
<evidence type="ECO:0000256" key="19">
    <source>
        <dbReference type="ARBA" id="ARBA00023098"/>
    </source>
</evidence>
<keyword evidence="8" id="KW-0444">Lipid biosynthesis</keyword>
<evidence type="ECO:0000256" key="20">
    <source>
        <dbReference type="ARBA" id="ARBA00023136"/>
    </source>
</evidence>
<keyword evidence="14" id="KW-0274">FAD</keyword>
<evidence type="ECO:0000256" key="8">
    <source>
        <dbReference type="ARBA" id="ARBA00022516"/>
    </source>
</evidence>
<dbReference type="Proteomes" id="UP000316079">
    <property type="component" value="Unassembled WGS sequence"/>
</dbReference>
<keyword evidence="31" id="KW-1185">Reference proteome</keyword>
<dbReference type="InterPro" id="IPR016166">
    <property type="entry name" value="FAD-bd_PCMH"/>
</dbReference>
<evidence type="ECO:0000256" key="4">
    <source>
        <dbReference type="ARBA" id="ARBA00004770"/>
    </source>
</evidence>
<sequence>MSLEAVKYIQFEKDKQEGFFVFLTKSVWMDALLYLGGVVVLFMIWIKVKGLEYVIVHQRWIFVCLFLLPLSVLFDVYYYLRAWIIFKMCSAPKQHDQRVRDIQRQVREWKKEGSKSYMCTGRPGWLTVSLRVGKYKKTHKNIMINMMDILEVDTKRQVLRVEPLANMGQVTALLNSIGWTLPVLPELDDLTVGGLVMGTGIESSSHIYGLFQHICVAFDLVLADGSLVRCSEEENSELFFAVPWSCGTLGFLVAAEIRIIPARKWVKLRYEPVHGLDEICKKFAEESANKENGFVEGLQYSRDEAVIMTGIMTDHAEPDKTNCIGYYYKPWFFRHVEGFLKQKCVVVEYIPLRHYYHRHTRSIFWELQDIIPFGNNPLFRFVFGWMVPPKISLLKLTQGETVRKLYEQHHVVQDMLVPMKNIKSAILRFHQEISVYPLWLCPFLLPSRPGMVHPKGEEDELYVDIGAYGEPKVKQFKARSSTRQLEKFQMLYADVYMEREEFWEMFDGTLYHKLREQLCCKDAFPEVYDKICKTARH</sequence>
<dbReference type="Gene3D" id="3.30.465.10">
    <property type="match status" value="1"/>
</dbReference>
<dbReference type="SUPFAM" id="SSF56176">
    <property type="entry name" value="FAD-binding/transporter-associated domain-like"/>
    <property type="match status" value="1"/>
</dbReference>
<reference evidence="30 31" key="1">
    <citation type="journal article" date="2019" name="Sci. Data">
        <title>Hybrid genome assembly and annotation of Danionella translucida.</title>
        <authorList>
            <person name="Kadobianskyi M."/>
            <person name="Schulze L."/>
            <person name="Schuelke M."/>
            <person name="Judkewitz B."/>
        </authorList>
    </citation>
    <scope>NUCLEOTIDE SEQUENCE [LARGE SCALE GENOMIC DNA]</scope>
    <source>
        <strain evidence="30 31">Bolton</strain>
    </source>
</reference>
<evidence type="ECO:0000259" key="29">
    <source>
        <dbReference type="PROSITE" id="PS51387"/>
    </source>
</evidence>
<evidence type="ECO:0000313" key="31">
    <source>
        <dbReference type="Proteomes" id="UP000316079"/>
    </source>
</evidence>
<gene>
    <name evidence="30" type="ORF">DNTS_013671</name>
</gene>
<evidence type="ECO:0000256" key="21">
    <source>
        <dbReference type="ARBA" id="ARBA00023166"/>
    </source>
</evidence>
<evidence type="ECO:0000256" key="7">
    <source>
        <dbReference type="ARBA" id="ARBA00019086"/>
    </source>
</evidence>
<dbReference type="AlphaFoldDB" id="A0A553N4H2"/>
<accession>A0A553N4H2</accession>
<dbReference type="PROSITE" id="PS51387">
    <property type="entry name" value="FAD_PCMH"/>
    <property type="match status" value="1"/>
</dbReference>
<dbReference type="EC" id="1.3.1.72" evidence="6"/>
<evidence type="ECO:0000256" key="27">
    <source>
        <dbReference type="ARBA" id="ARBA00080612"/>
    </source>
</evidence>
<evidence type="ECO:0000256" key="22">
    <source>
        <dbReference type="ARBA" id="ARBA00023221"/>
    </source>
</evidence>
<evidence type="ECO:0000256" key="3">
    <source>
        <dbReference type="ARBA" id="ARBA00004389"/>
    </source>
</evidence>
<evidence type="ECO:0000256" key="13">
    <source>
        <dbReference type="ARBA" id="ARBA00022824"/>
    </source>
</evidence>
<keyword evidence="10" id="KW-0285">Flavoprotein</keyword>
<keyword evidence="22" id="KW-0753">Steroid metabolism</keyword>
<evidence type="ECO:0000256" key="26">
    <source>
        <dbReference type="ARBA" id="ARBA00078485"/>
    </source>
</evidence>
<evidence type="ECO:0000256" key="16">
    <source>
        <dbReference type="ARBA" id="ARBA00022989"/>
    </source>
</evidence>
<keyword evidence="20 28" id="KW-0472">Membrane</keyword>
<evidence type="ECO:0000256" key="28">
    <source>
        <dbReference type="SAM" id="Phobius"/>
    </source>
</evidence>
<feature type="transmembrane region" description="Helical" evidence="28">
    <location>
        <begin position="60"/>
        <end position="80"/>
    </location>
</feature>
<evidence type="ECO:0000256" key="18">
    <source>
        <dbReference type="ARBA" id="ARBA00023034"/>
    </source>
</evidence>
<dbReference type="InterPro" id="IPR006094">
    <property type="entry name" value="Oxid_FAD_bind_N"/>
</dbReference>
<dbReference type="InterPro" id="IPR016169">
    <property type="entry name" value="FAD-bd_PCMH_sub2"/>
</dbReference>
<evidence type="ECO:0000256" key="25">
    <source>
        <dbReference type="ARBA" id="ARBA00056986"/>
    </source>
</evidence>
<evidence type="ECO:0000256" key="11">
    <source>
        <dbReference type="ARBA" id="ARBA00022692"/>
    </source>
</evidence>
<dbReference type="GO" id="GO:0008203">
    <property type="term" value="P:cholesterol metabolic process"/>
    <property type="evidence" value="ECO:0007669"/>
    <property type="project" value="UniProtKB-KW"/>
</dbReference>
<comment type="function">
    <text evidence="25">Catalyzes the reduction of the delta-24 double bond of sterol intermediates during cholesterol biosynthesis. In addition to its cholesterol-synthesizing activity, can protect cells from oxidative stress by reducing caspase 3 activity during apoptosis induced by oxidative stress. Also protects against amyloid-beta peptide-induced apoptosis.</text>
</comment>
<evidence type="ECO:0000313" key="30">
    <source>
        <dbReference type="EMBL" id="TRY60337.1"/>
    </source>
</evidence>
<evidence type="ECO:0000256" key="2">
    <source>
        <dbReference type="ARBA" id="ARBA00004194"/>
    </source>
</evidence>
<dbReference type="FunFam" id="3.30.465.10:FF:000032">
    <property type="entry name" value="Delta(24)-sterol reductase"/>
    <property type="match status" value="1"/>
</dbReference>
<name>A0A553N4H2_9TELE</name>
<evidence type="ECO:0000256" key="5">
    <source>
        <dbReference type="ARBA" id="ARBA00008000"/>
    </source>
</evidence>
<comment type="catalytic activity">
    <reaction evidence="24">
        <text>5alpha-cholest-8-en-3beta-ol + NADP(+) = zymosterol + NADPH + H(+)</text>
        <dbReference type="Rhea" id="RHEA:36399"/>
        <dbReference type="ChEBI" id="CHEBI:15378"/>
        <dbReference type="ChEBI" id="CHEBI:16608"/>
        <dbReference type="ChEBI" id="CHEBI:18252"/>
        <dbReference type="ChEBI" id="CHEBI:57783"/>
        <dbReference type="ChEBI" id="CHEBI:58349"/>
        <dbReference type="EC" id="1.3.1.72"/>
    </reaction>
    <physiologicalReaction direction="right-to-left" evidence="24">
        <dbReference type="Rhea" id="RHEA:36401"/>
    </physiologicalReaction>
</comment>
<dbReference type="Pfam" id="PF01565">
    <property type="entry name" value="FAD_binding_4"/>
    <property type="match status" value="1"/>
</dbReference>
<dbReference type="InterPro" id="IPR040165">
    <property type="entry name" value="Diminuto-like"/>
</dbReference>
<evidence type="ECO:0000256" key="1">
    <source>
        <dbReference type="ARBA" id="ARBA00001974"/>
    </source>
</evidence>
<dbReference type="GO" id="GO:0000246">
    <property type="term" value="F:Delta24(24-1) sterol reductase activity"/>
    <property type="evidence" value="ECO:0007669"/>
    <property type="project" value="TreeGrafter"/>
</dbReference>
<proteinExistence type="inferred from homology"/>
<dbReference type="EMBL" id="SRMA01027058">
    <property type="protein sequence ID" value="TRY60337.1"/>
    <property type="molecule type" value="Genomic_DNA"/>
</dbReference>
<comment type="pathway">
    <text evidence="4">Steroid biosynthesis; cholesterol biosynthesis.</text>
</comment>
<dbReference type="GO" id="GO:0005789">
    <property type="term" value="C:endoplasmic reticulum membrane"/>
    <property type="evidence" value="ECO:0007669"/>
    <property type="project" value="UniProtKB-SubCell"/>
</dbReference>
<evidence type="ECO:0000256" key="17">
    <source>
        <dbReference type="ARBA" id="ARBA00023002"/>
    </source>
</evidence>
<evidence type="ECO:0000256" key="10">
    <source>
        <dbReference type="ARBA" id="ARBA00022630"/>
    </source>
</evidence>
<keyword evidence="15" id="KW-0521">NADP</keyword>
<organism evidence="30 31">
    <name type="scientific">Danionella cerebrum</name>
    <dbReference type="NCBI Taxonomy" id="2873325"/>
    <lineage>
        <taxon>Eukaryota</taxon>
        <taxon>Metazoa</taxon>
        <taxon>Chordata</taxon>
        <taxon>Craniata</taxon>
        <taxon>Vertebrata</taxon>
        <taxon>Euteleostomi</taxon>
        <taxon>Actinopterygii</taxon>
        <taxon>Neopterygii</taxon>
        <taxon>Teleostei</taxon>
        <taxon>Ostariophysi</taxon>
        <taxon>Cypriniformes</taxon>
        <taxon>Danionidae</taxon>
        <taxon>Danioninae</taxon>
        <taxon>Danionella</taxon>
    </lineage>
</organism>
<dbReference type="OrthoDB" id="415825at2759"/>
<keyword evidence="13" id="KW-0256">Endoplasmic reticulum</keyword>
<evidence type="ECO:0000256" key="14">
    <source>
        <dbReference type="ARBA" id="ARBA00022827"/>
    </source>
</evidence>
<feature type="domain" description="FAD-binding PCMH-type" evidence="29">
    <location>
        <begin position="88"/>
        <end position="262"/>
    </location>
</feature>
<dbReference type="GO" id="GO:0000139">
    <property type="term" value="C:Golgi membrane"/>
    <property type="evidence" value="ECO:0007669"/>
    <property type="project" value="UniProtKB-SubCell"/>
</dbReference>
<dbReference type="PANTHER" id="PTHR10801:SF0">
    <property type="entry name" value="DELTA(24)-STEROL REDUCTASE"/>
    <property type="match status" value="1"/>
</dbReference>
<evidence type="ECO:0000256" key="24">
    <source>
        <dbReference type="ARBA" id="ARBA00052927"/>
    </source>
</evidence>
<evidence type="ECO:0000256" key="23">
    <source>
        <dbReference type="ARBA" id="ARBA00051033"/>
    </source>
</evidence>
<dbReference type="GO" id="GO:0050614">
    <property type="term" value="F:Delta24-sterol reductase activity"/>
    <property type="evidence" value="ECO:0007669"/>
    <property type="project" value="UniProtKB-EC"/>
</dbReference>
<protein>
    <recommendedName>
        <fullName evidence="7">Delta(24)-sterol reductase</fullName>
        <ecNumber evidence="6">1.3.1.72</ecNumber>
    </recommendedName>
    <alternativeName>
        <fullName evidence="26">24-dehydrocholesterol reductase</fullName>
    </alternativeName>
    <alternativeName>
        <fullName evidence="27">3-beta-hydroxysterol Delta-24-reductase</fullName>
    </alternativeName>
</protein>
<keyword evidence="16 28" id="KW-1133">Transmembrane helix</keyword>
<feature type="transmembrane region" description="Helical" evidence="28">
    <location>
        <begin position="31"/>
        <end position="48"/>
    </location>
</feature>
<keyword evidence="19" id="KW-0443">Lipid metabolism</keyword>
<evidence type="ECO:0000256" key="15">
    <source>
        <dbReference type="ARBA" id="ARBA00022857"/>
    </source>
</evidence>
<comment type="subcellular location">
    <subcellularLocation>
        <location evidence="3">Endoplasmic reticulum membrane</location>
        <topology evidence="3">Single-pass membrane protein</topology>
    </subcellularLocation>
    <subcellularLocation>
        <location evidence="2">Golgi apparatus membrane</location>
        <topology evidence="2">Single-pass membrane protein</topology>
    </subcellularLocation>
</comment>
<keyword evidence="18" id="KW-0333">Golgi apparatus</keyword>
<evidence type="ECO:0000256" key="9">
    <source>
        <dbReference type="ARBA" id="ARBA00022548"/>
    </source>
</evidence>
<evidence type="ECO:0000256" key="6">
    <source>
        <dbReference type="ARBA" id="ARBA00012405"/>
    </source>
</evidence>
<comment type="catalytic activity">
    <reaction evidence="23">
        <text>lanosterol + NADPH + H(+) = 24,25-dihydrolanosterol + NADP(+)</text>
        <dbReference type="Rhea" id="RHEA:33919"/>
        <dbReference type="ChEBI" id="CHEBI:15378"/>
        <dbReference type="ChEBI" id="CHEBI:16521"/>
        <dbReference type="ChEBI" id="CHEBI:28113"/>
        <dbReference type="ChEBI" id="CHEBI:57783"/>
        <dbReference type="ChEBI" id="CHEBI:58349"/>
    </reaction>
    <physiologicalReaction direction="left-to-right" evidence="23">
        <dbReference type="Rhea" id="RHEA:33920"/>
    </physiologicalReaction>
</comment>
<comment type="caution">
    <text evidence="30">The sequence shown here is derived from an EMBL/GenBank/DDBJ whole genome shotgun (WGS) entry which is preliminary data.</text>
</comment>
<dbReference type="InterPro" id="IPR036318">
    <property type="entry name" value="FAD-bd_PCMH-like_sf"/>
</dbReference>
<comment type="similarity">
    <text evidence="5">Belongs to the FAD-binding oxidoreductase/transferase type 4 family.</text>
</comment>
<comment type="cofactor">
    <cofactor evidence="1">
        <name>FAD</name>
        <dbReference type="ChEBI" id="CHEBI:57692"/>
    </cofactor>
</comment>
<keyword evidence="9" id="KW-0153">Cholesterol metabolism</keyword>
<keyword evidence="21" id="KW-1207">Sterol metabolism</keyword>
<dbReference type="STRING" id="623744.A0A553N4H2"/>
<keyword evidence="17" id="KW-0560">Oxidoreductase</keyword>
<evidence type="ECO:0000256" key="12">
    <source>
        <dbReference type="ARBA" id="ARBA00022729"/>
    </source>
</evidence>
<keyword evidence="12" id="KW-0732">Signal</keyword>
<keyword evidence="11 28" id="KW-0812">Transmembrane</keyword>
<dbReference type="PANTHER" id="PTHR10801">
    <property type="entry name" value="24-DEHYDROCHOLESTEROL REDUCTASE"/>
    <property type="match status" value="1"/>
</dbReference>